<dbReference type="SUPFAM" id="SSF53756">
    <property type="entry name" value="UDP-Glycosyltransferase/glycogen phosphorylase"/>
    <property type="match status" value="1"/>
</dbReference>
<dbReference type="Gene3D" id="3.40.50.2000">
    <property type="entry name" value="Glycogen Phosphorylase B"/>
    <property type="match status" value="1"/>
</dbReference>
<dbReference type="STRING" id="642227.HA49_22590"/>
<reference evidence="1" key="1">
    <citation type="submission" date="2014-12" db="EMBL/GenBank/DDBJ databases">
        <title>The draft genome of the Tatumella morbirosei type strain, LMG23360T isolated from pineapple rot.</title>
        <authorList>
            <person name="Smits T.H."/>
            <person name="Palmer M."/>
            <person name="Venter S.N."/>
            <person name="Duffy B."/>
            <person name="Steenkamp E.T."/>
            <person name="Chan W.Y."/>
            <person name="Coutinho T.A."/>
            <person name="Coetzee M.P."/>
            <person name="De Maayer P."/>
        </authorList>
    </citation>
    <scope>NUCLEOTIDE SEQUENCE [LARGE SCALE GENOMIC DNA]</scope>
    <source>
        <strain evidence="1">LMG 23360</strain>
    </source>
</reference>
<dbReference type="RefSeq" id="WP_046791828.1">
    <property type="nucleotide sequence ID" value="NZ_JPKR02000004.1"/>
</dbReference>
<sequence length="335" mass="38460">MRVTISYFPKKTLQNAYSSRMLQILSDDFNVDDSDLKSITKELVNFNFSKKEVVILNWFENSLINNQGKVTLKKVILTYIKFIILKLKYKKLIYVKHNVFPHSTDKKYINNAIRHMALMTRFSNVVIVHSPASLLSDEKYVPHPLYSPVRRMSGETKDESLFVIFGRIARYKKIEDVILHFPKNKKLLVIGPCDDVSYLNLLINLSNKLPNVRVVEGFMNDHEVVDILSSASRMLITHSDTDMIVSGSFFYAIANNIPVFAIETPFLKWAENRLASSALNCFSNLDDLMVAISGSVDSYTYSQKVKDVIKREFGDAVVRSRMRDVINCSLKKNNH</sequence>
<dbReference type="EMBL" id="JPKR02000004">
    <property type="protein sequence ID" value="KKA63546.1"/>
    <property type="molecule type" value="Genomic_DNA"/>
</dbReference>
<organism evidence="1 2">
    <name type="scientific">Tatumella morbirosei</name>
    <dbReference type="NCBI Taxonomy" id="642227"/>
    <lineage>
        <taxon>Bacteria</taxon>
        <taxon>Pseudomonadati</taxon>
        <taxon>Pseudomonadota</taxon>
        <taxon>Gammaproteobacteria</taxon>
        <taxon>Enterobacterales</taxon>
        <taxon>Erwiniaceae</taxon>
        <taxon>Tatumella</taxon>
    </lineage>
</organism>
<proteinExistence type="predicted"/>
<dbReference type="AlphaFoldDB" id="A0A0F5BW16"/>
<keyword evidence="2" id="KW-1185">Reference proteome</keyword>
<name>A0A0F5BW16_9GAMM</name>
<accession>A0A0F5BW16</accession>
<comment type="caution">
    <text evidence="1">The sequence shown here is derived from an EMBL/GenBank/DDBJ whole genome shotgun (WGS) entry which is preliminary data.</text>
</comment>
<evidence type="ECO:0000313" key="1">
    <source>
        <dbReference type="EMBL" id="KKA63546.1"/>
    </source>
</evidence>
<gene>
    <name evidence="1" type="ORF">HA49_22590</name>
</gene>
<dbReference type="Proteomes" id="UP000029577">
    <property type="component" value="Unassembled WGS sequence"/>
</dbReference>
<evidence type="ECO:0000313" key="2">
    <source>
        <dbReference type="Proteomes" id="UP000029577"/>
    </source>
</evidence>
<dbReference type="OrthoDB" id="6823186at2"/>
<dbReference type="eggNOG" id="ENOG50330YE">
    <property type="taxonomic scope" value="Bacteria"/>
</dbReference>
<protein>
    <recommendedName>
        <fullName evidence="3">Glycosyl transferase family 1 domain-containing protein</fullName>
    </recommendedName>
</protein>
<evidence type="ECO:0008006" key="3">
    <source>
        <dbReference type="Google" id="ProtNLM"/>
    </source>
</evidence>